<evidence type="ECO:0000313" key="2">
    <source>
        <dbReference type="EMBL" id="KAJ4123146.1"/>
    </source>
</evidence>
<reference evidence="2" key="1">
    <citation type="submission" date="2022-09" db="EMBL/GenBank/DDBJ databases">
        <title>Fusarium specimens isolated from Avocado Roots.</title>
        <authorList>
            <person name="Stajich J."/>
            <person name="Roper C."/>
            <person name="Heimlech-Rivalta G."/>
        </authorList>
    </citation>
    <scope>NUCLEOTIDE SEQUENCE</scope>
    <source>
        <strain evidence="2">CF00095</strain>
    </source>
</reference>
<dbReference type="EMBL" id="JAOQBH010000017">
    <property type="protein sequence ID" value="KAJ4123146.1"/>
    <property type="molecule type" value="Genomic_DNA"/>
</dbReference>
<accession>A0ABQ8R1Z8</accession>
<dbReference type="Proteomes" id="UP001152024">
    <property type="component" value="Unassembled WGS sequence"/>
</dbReference>
<evidence type="ECO:0000256" key="1">
    <source>
        <dbReference type="SAM" id="MobiDB-lite"/>
    </source>
</evidence>
<comment type="caution">
    <text evidence="2">The sequence shown here is derived from an EMBL/GenBank/DDBJ whole genome shotgun (WGS) entry which is preliminary data.</text>
</comment>
<evidence type="ECO:0000313" key="3">
    <source>
        <dbReference type="Proteomes" id="UP001152024"/>
    </source>
</evidence>
<keyword evidence="3" id="KW-1185">Reference proteome</keyword>
<gene>
    <name evidence="2" type="ORF">NW768_009674</name>
</gene>
<protein>
    <submittedName>
        <fullName evidence="2">Uncharacterized protein</fullName>
    </submittedName>
</protein>
<organism evidence="2 3">
    <name type="scientific">Fusarium equiseti</name>
    <name type="common">Fusarium scirpi</name>
    <dbReference type="NCBI Taxonomy" id="61235"/>
    <lineage>
        <taxon>Eukaryota</taxon>
        <taxon>Fungi</taxon>
        <taxon>Dikarya</taxon>
        <taxon>Ascomycota</taxon>
        <taxon>Pezizomycotina</taxon>
        <taxon>Sordariomycetes</taxon>
        <taxon>Hypocreomycetidae</taxon>
        <taxon>Hypocreales</taxon>
        <taxon>Nectriaceae</taxon>
        <taxon>Fusarium</taxon>
        <taxon>Fusarium incarnatum-equiseti species complex</taxon>
    </lineage>
</organism>
<sequence length="125" mass="13701">MTSVSPQGSLQIVNGTPYTFTNTNPDNPGYQMTSWNPAASIAPGTSDSSYVEYKEGWFLKPQDTQATVTYNIGDTGYSFSIRATDDPANLQVRIDGFSTSTMKAHSRLVCGKSKERLEAYSQFHA</sequence>
<feature type="region of interest" description="Disordered" evidence="1">
    <location>
        <begin position="1"/>
        <end position="32"/>
    </location>
</feature>
<proteinExistence type="predicted"/>
<name>A0ABQ8R1Z8_FUSEQ</name>